<proteinExistence type="inferred from homology"/>
<evidence type="ECO:0000256" key="5">
    <source>
        <dbReference type="ARBA" id="ARBA00022695"/>
    </source>
</evidence>
<evidence type="ECO:0000313" key="13">
    <source>
        <dbReference type="EMBL" id="QEX38785.1"/>
    </source>
</evidence>
<dbReference type="RefSeq" id="WP_002458965.1">
    <property type="nucleotide sequence ID" value="NZ_AP021848.1"/>
</dbReference>
<dbReference type="InterPro" id="IPR005248">
    <property type="entry name" value="NadD/NMNAT"/>
</dbReference>
<dbReference type="eggNOG" id="COG1057">
    <property type="taxonomic scope" value="Bacteria"/>
</dbReference>
<gene>
    <name evidence="10" type="primary">nadD</name>
    <name evidence="14" type="ORF">EQ812_10600</name>
    <name evidence="13" type="ORF">FO454_07780</name>
    <name evidence="12" type="ORF">HMPREF3225_01955</name>
</gene>
<evidence type="ECO:0000256" key="6">
    <source>
        <dbReference type="ARBA" id="ARBA00022741"/>
    </source>
</evidence>
<evidence type="ECO:0000313" key="14">
    <source>
        <dbReference type="EMBL" id="TBW70979.1"/>
    </source>
</evidence>
<dbReference type="GO" id="GO:0009435">
    <property type="term" value="P:NAD+ biosynthetic process"/>
    <property type="evidence" value="ECO:0007669"/>
    <property type="project" value="UniProtKB-UniRule"/>
</dbReference>
<dbReference type="EMBL" id="LRQI01000079">
    <property type="protein sequence ID" value="KXA37002.1"/>
    <property type="molecule type" value="Genomic_DNA"/>
</dbReference>
<dbReference type="STRING" id="28035.B6N84_06350"/>
<evidence type="ECO:0000256" key="4">
    <source>
        <dbReference type="ARBA" id="ARBA00022679"/>
    </source>
</evidence>
<dbReference type="GO" id="GO:0005524">
    <property type="term" value="F:ATP binding"/>
    <property type="evidence" value="ECO:0007669"/>
    <property type="project" value="UniProtKB-KW"/>
</dbReference>
<evidence type="ECO:0000256" key="10">
    <source>
        <dbReference type="HAMAP-Rule" id="MF_00244"/>
    </source>
</evidence>
<dbReference type="GO" id="GO:0004515">
    <property type="term" value="F:nicotinate-nucleotide adenylyltransferase activity"/>
    <property type="evidence" value="ECO:0007669"/>
    <property type="project" value="UniProtKB-UniRule"/>
</dbReference>
<dbReference type="EC" id="2.7.7.18" evidence="10"/>
<dbReference type="Pfam" id="PF01467">
    <property type="entry name" value="CTP_transf_like"/>
    <property type="match status" value="1"/>
</dbReference>
<comment type="function">
    <text evidence="1 10">Catalyzes the reversible adenylation of nicotinate mononucleotide (NaMN) to nicotinic acid adenine dinucleotide (NaAD).</text>
</comment>
<evidence type="ECO:0000313" key="17">
    <source>
        <dbReference type="Proteomes" id="UP000325462"/>
    </source>
</evidence>
<dbReference type="HAMAP" id="MF_00244">
    <property type="entry name" value="NaMN_adenylyltr"/>
    <property type="match status" value="1"/>
</dbReference>
<keyword evidence="7 10" id="KW-0067">ATP-binding</keyword>
<reference evidence="13 17" key="3">
    <citation type="submission" date="2019-07" db="EMBL/GenBank/DDBJ databases">
        <title>Comparative genome analysis of staphylococcus lugdunensis shows clonal complex-dependent diversity of the putative virulence factor, ess/type vii locus.</title>
        <authorList>
            <person name="Lebeurre J."/>
            <person name="Dahyot S."/>
            <person name="Diene S."/>
            <person name="Paulay A."/>
            <person name="Aubourg M."/>
            <person name="Argemi X."/>
            <person name="Giard J.-C."/>
            <person name="Tournier I."/>
            <person name="Francois P."/>
            <person name="Pestel-Caron M."/>
        </authorList>
    </citation>
    <scope>NUCLEOTIDE SEQUENCE [LARGE SCALE GENOMIC DNA]</scope>
    <source>
        <strain evidence="13 17">SL13</strain>
    </source>
</reference>
<keyword evidence="6 10" id="KW-0547">Nucleotide-binding</keyword>
<evidence type="ECO:0000256" key="7">
    <source>
        <dbReference type="ARBA" id="ARBA00022840"/>
    </source>
</evidence>
<reference evidence="14 16" key="2">
    <citation type="journal article" date="2019" name="Sci. Transl. Med.">
        <title>Quorum sensing between bacterial species on the skin protects against epidermal injury in atopic dermatitis.</title>
        <authorList>
            <person name="Williams M.R."/>
        </authorList>
    </citation>
    <scope>NUCLEOTIDE SEQUENCE [LARGE SCALE GENOMIC DNA]</scope>
    <source>
        <strain evidence="14 16">E7</strain>
    </source>
</reference>
<evidence type="ECO:0000313" key="12">
    <source>
        <dbReference type="EMBL" id="KXA37002.1"/>
    </source>
</evidence>
<evidence type="ECO:0000256" key="9">
    <source>
        <dbReference type="ARBA" id="ARBA00048721"/>
    </source>
</evidence>
<dbReference type="InterPro" id="IPR004821">
    <property type="entry name" value="Cyt_trans-like"/>
</dbReference>
<dbReference type="NCBIfam" id="NF000840">
    <property type="entry name" value="PRK00071.1-3"/>
    <property type="match status" value="1"/>
</dbReference>
<keyword evidence="5 10" id="KW-0548">Nucleotidyltransferase</keyword>
<dbReference type="GeneID" id="58089614"/>
<evidence type="ECO:0000256" key="3">
    <source>
        <dbReference type="ARBA" id="ARBA00022642"/>
    </source>
</evidence>
<keyword evidence="8 10" id="KW-0520">NAD</keyword>
<dbReference type="OMA" id="WIMGADS"/>
<evidence type="ECO:0000313" key="15">
    <source>
        <dbReference type="Proteomes" id="UP000070063"/>
    </source>
</evidence>
<comment type="catalytic activity">
    <reaction evidence="9 10">
        <text>nicotinate beta-D-ribonucleotide + ATP + H(+) = deamido-NAD(+) + diphosphate</text>
        <dbReference type="Rhea" id="RHEA:22860"/>
        <dbReference type="ChEBI" id="CHEBI:15378"/>
        <dbReference type="ChEBI" id="CHEBI:30616"/>
        <dbReference type="ChEBI" id="CHEBI:33019"/>
        <dbReference type="ChEBI" id="CHEBI:57502"/>
        <dbReference type="ChEBI" id="CHEBI:58437"/>
        <dbReference type="EC" id="2.7.7.18"/>
    </reaction>
</comment>
<dbReference type="PANTHER" id="PTHR39321:SF3">
    <property type="entry name" value="PHOSPHOPANTETHEINE ADENYLYLTRANSFERASE"/>
    <property type="match status" value="1"/>
</dbReference>
<dbReference type="NCBIfam" id="TIGR00482">
    <property type="entry name" value="nicotinate (nicotinamide) nucleotide adenylyltransferase"/>
    <property type="match status" value="1"/>
</dbReference>
<accession>A0A133Q2A6</accession>
<protein>
    <recommendedName>
        <fullName evidence="10">Probable nicotinate-nucleotide adenylyltransferase</fullName>
        <ecNumber evidence="10">2.7.7.18</ecNumber>
    </recommendedName>
    <alternativeName>
        <fullName evidence="10">Deamido-NAD(+) diphosphorylase</fullName>
    </alternativeName>
    <alternativeName>
        <fullName evidence="10">Deamido-NAD(+) pyrophosphorylase</fullName>
    </alternativeName>
    <alternativeName>
        <fullName evidence="10">Nicotinate mononucleotide adenylyltransferase</fullName>
        <shortName evidence="10">NaMN adenylyltransferase</shortName>
    </alternativeName>
</protein>
<dbReference type="UniPathway" id="UPA00253">
    <property type="reaction ID" value="UER00332"/>
</dbReference>
<dbReference type="PANTHER" id="PTHR39321">
    <property type="entry name" value="NICOTINATE-NUCLEOTIDE ADENYLYLTRANSFERASE-RELATED"/>
    <property type="match status" value="1"/>
</dbReference>
<feature type="domain" description="Cytidyltransferase-like" evidence="11">
    <location>
        <begin position="7"/>
        <end position="163"/>
    </location>
</feature>
<evidence type="ECO:0000259" key="11">
    <source>
        <dbReference type="Pfam" id="PF01467"/>
    </source>
</evidence>
<keyword evidence="3 10" id="KW-0662">Pyridine nucleotide biosynthesis</keyword>
<dbReference type="CDD" id="cd02165">
    <property type="entry name" value="NMNAT"/>
    <property type="match status" value="1"/>
</dbReference>
<dbReference type="Proteomes" id="UP000293637">
    <property type="component" value="Unassembled WGS sequence"/>
</dbReference>
<dbReference type="NCBIfam" id="NF000841">
    <property type="entry name" value="PRK00071.1-4"/>
    <property type="match status" value="1"/>
</dbReference>
<reference evidence="12 15" key="1">
    <citation type="submission" date="2016-01" db="EMBL/GenBank/DDBJ databases">
        <authorList>
            <person name="Mitreva M."/>
            <person name="Pepin K.H."/>
            <person name="Mihindukulasuriya K.A."/>
            <person name="Fulton R."/>
            <person name="Fronick C."/>
            <person name="O'Laughlin M."/>
            <person name="Miner T."/>
            <person name="Herter B."/>
            <person name="Rosa B.A."/>
            <person name="Cordes M."/>
            <person name="Tomlinson C."/>
            <person name="Wollam A."/>
            <person name="Palsikar V.B."/>
            <person name="Mardis E.R."/>
            <person name="Wilson R.K."/>
        </authorList>
    </citation>
    <scope>NUCLEOTIDE SEQUENCE [LARGE SCALE GENOMIC DNA]</scope>
    <source>
        <strain evidence="12 15">MJR7738</strain>
    </source>
</reference>
<evidence type="ECO:0000256" key="1">
    <source>
        <dbReference type="ARBA" id="ARBA00002324"/>
    </source>
</evidence>
<comment type="pathway">
    <text evidence="2 10">Cofactor biosynthesis; NAD(+) biosynthesis; deamido-NAD(+) from nicotinate D-ribonucleotide: step 1/1.</text>
</comment>
<sequence>MTKKIVLYGGQFNPIHTAHMVVATEVYHFIQPDHFYFLPSYMSPLKDHKQHLNTKHRIKMIQLVIDILGFGEICYEELERKGTSYTFDTIQSLISKNQDAEFYFVIGTDQYNQLEQWHNINQLKEIITFVIVNRDTSHQIVDPSMISIDIPRIDISSTMIRNRVQNNKNIQVLVPPNVESYIREEGLYEN</sequence>
<dbReference type="Gene3D" id="3.40.50.620">
    <property type="entry name" value="HUPs"/>
    <property type="match status" value="1"/>
</dbReference>
<dbReference type="Proteomes" id="UP000070063">
    <property type="component" value="Unassembled WGS sequence"/>
</dbReference>
<dbReference type="AlphaFoldDB" id="A0A133Q2A6"/>
<evidence type="ECO:0000256" key="8">
    <source>
        <dbReference type="ARBA" id="ARBA00023027"/>
    </source>
</evidence>
<evidence type="ECO:0000313" key="16">
    <source>
        <dbReference type="Proteomes" id="UP000293637"/>
    </source>
</evidence>
<organism evidence="14 16">
    <name type="scientific">Staphylococcus lugdunensis</name>
    <dbReference type="NCBI Taxonomy" id="28035"/>
    <lineage>
        <taxon>Bacteria</taxon>
        <taxon>Bacillati</taxon>
        <taxon>Bacillota</taxon>
        <taxon>Bacilli</taxon>
        <taxon>Bacillales</taxon>
        <taxon>Staphylococcaceae</taxon>
        <taxon>Staphylococcus</taxon>
    </lineage>
</organism>
<comment type="similarity">
    <text evidence="10">Belongs to the NadD family.</text>
</comment>
<dbReference type="InterPro" id="IPR014729">
    <property type="entry name" value="Rossmann-like_a/b/a_fold"/>
</dbReference>
<keyword evidence="17" id="KW-1185">Reference proteome</keyword>
<dbReference type="Proteomes" id="UP000325462">
    <property type="component" value="Chromosome"/>
</dbReference>
<dbReference type="EMBL" id="CP041722">
    <property type="protein sequence ID" value="QEX38785.1"/>
    <property type="molecule type" value="Genomic_DNA"/>
</dbReference>
<dbReference type="EMBL" id="SCHB01000008">
    <property type="protein sequence ID" value="TBW70979.1"/>
    <property type="molecule type" value="Genomic_DNA"/>
</dbReference>
<name>A0A133Q2A6_STALU</name>
<dbReference type="SUPFAM" id="SSF52374">
    <property type="entry name" value="Nucleotidylyl transferase"/>
    <property type="match status" value="1"/>
</dbReference>
<evidence type="ECO:0000256" key="2">
    <source>
        <dbReference type="ARBA" id="ARBA00005019"/>
    </source>
</evidence>
<keyword evidence="4 10" id="KW-0808">Transferase</keyword>